<feature type="chain" id="PRO_5035274443" description="Secreted protein" evidence="1">
    <location>
        <begin position="26"/>
        <end position="83"/>
    </location>
</feature>
<reference evidence="2" key="1">
    <citation type="thesis" date="2020" institute="ProQuest LLC" country="789 East Eisenhower Parkway, Ann Arbor, MI, USA">
        <title>Comparative Genomics and Chromosome Evolution.</title>
        <authorList>
            <person name="Mudd A.B."/>
        </authorList>
    </citation>
    <scope>NUCLEOTIDE SEQUENCE</scope>
    <source>
        <strain evidence="2">HN-11 Male</strain>
        <tissue evidence="2">Kidney and liver</tissue>
    </source>
</reference>
<dbReference type="AlphaFoldDB" id="A0A8J6EPP2"/>
<protein>
    <recommendedName>
        <fullName evidence="4">Secreted protein</fullName>
    </recommendedName>
</protein>
<gene>
    <name evidence="2" type="ORF">GDO78_013579</name>
</gene>
<evidence type="ECO:0000313" key="3">
    <source>
        <dbReference type="Proteomes" id="UP000770717"/>
    </source>
</evidence>
<keyword evidence="1" id="KW-0732">Signal</keyword>
<accession>A0A8J6EPP2</accession>
<sequence length="83" mass="8977">MLHPCRIAEFCVCFIFLATIRRACSCTHLARGDSTSLCGVAFFSVAGRSTTNLAFATLDGYTASENADGNRPTDCPCSHQHFL</sequence>
<proteinExistence type="predicted"/>
<name>A0A8J6EPP2_ELECQ</name>
<organism evidence="2 3">
    <name type="scientific">Eleutherodactylus coqui</name>
    <name type="common">Puerto Rican coqui</name>
    <dbReference type="NCBI Taxonomy" id="57060"/>
    <lineage>
        <taxon>Eukaryota</taxon>
        <taxon>Metazoa</taxon>
        <taxon>Chordata</taxon>
        <taxon>Craniata</taxon>
        <taxon>Vertebrata</taxon>
        <taxon>Euteleostomi</taxon>
        <taxon>Amphibia</taxon>
        <taxon>Batrachia</taxon>
        <taxon>Anura</taxon>
        <taxon>Neobatrachia</taxon>
        <taxon>Hyloidea</taxon>
        <taxon>Eleutherodactylidae</taxon>
        <taxon>Eleutherodactylinae</taxon>
        <taxon>Eleutherodactylus</taxon>
        <taxon>Eleutherodactylus</taxon>
    </lineage>
</organism>
<dbReference type="Proteomes" id="UP000770717">
    <property type="component" value="Unassembled WGS sequence"/>
</dbReference>
<comment type="caution">
    <text evidence="2">The sequence shown here is derived from an EMBL/GenBank/DDBJ whole genome shotgun (WGS) entry which is preliminary data.</text>
</comment>
<feature type="signal peptide" evidence="1">
    <location>
        <begin position="1"/>
        <end position="25"/>
    </location>
</feature>
<evidence type="ECO:0000313" key="2">
    <source>
        <dbReference type="EMBL" id="KAG9473462.1"/>
    </source>
</evidence>
<dbReference type="EMBL" id="WNTK01000014">
    <property type="protein sequence ID" value="KAG9473462.1"/>
    <property type="molecule type" value="Genomic_DNA"/>
</dbReference>
<evidence type="ECO:0000256" key="1">
    <source>
        <dbReference type="SAM" id="SignalP"/>
    </source>
</evidence>
<evidence type="ECO:0008006" key="4">
    <source>
        <dbReference type="Google" id="ProtNLM"/>
    </source>
</evidence>
<keyword evidence="3" id="KW-1185">Reference proteome</keyword>